<protein>
    <submittedName>
        <fullName evidence="2">Uncharacterized protein</fullName>
    </submittedName>
</protein>
<feature type="compositionally biased region" description="Basic and acidic residues" evidence="1">
    <location>
        <begin position="23"/>
        <end position="44"/>
    </location>
</feature>
<feature type="non-terminal residue" evidence="2">
    <location>
        <position position="130"/>
    </location>
</feature>
<reference evidence="2" key="1">
    <citation type="submission" date="2021-02" db="EMBL/GenBank/DDBJ databases">
        <authorList>
            <person name="Nowell W R."/>
        </authorList>
    </citation>
    <scope>NUCLEOTIDE SEQUENCE</scope>
</reference>
<gene>
    <name evidence="2" type="ORF">OXD698_LOCUS52583</name>
</gene>
<feature type="region of interest" description="Disordered" evidence="1">
    <location>
        <begin position="23"/>
        <end position="114"/>
    </location>
</feature>
<name>A0A820QBA0_9BILA</name>
<accession>A0A820QBA0</accession>
<comment type="caution">
    <text evidence="2">The sequence shown here is derived from an EMBL/GenBank/DDBJ whole genome shotgun (WGS) entry which is preliminary data.</text>
</comment>
<feature type="non-terminal residue" evidence="2">
    <location>
        <position position="1"/>
    </location>
</feature>
<sequence length="130" mass="14980">SLDEMKKKQEEIILAREQQLAREKEAKLSESMRNKLNNRKDTGAHQRPNKLSFADEWDEEEEEHDNEPVIKKQPVKIEENITTDDNSLSDDVPKNEDVDSNDSIPQEELTSAELDRLVAASKKKRLGKNP</sequence>
<proteinExistence type="predicted"/>
<dbReference type="AlphaFoldDB" id="A0A820QBA0"/>
<evidence type="ECO:0000313" key="2">
    <source>
        <dbReference type="EMBL" id="CAF4420116.1"/>
    </source>
</evidence>
<feature type="compositionally biased region" description="Acidic residues" evidence="1">
    <location>
        <begin position="55"/>
        <end position="65"/>
    </location>
</feature>
<dbReference type="EMBL" id="CAJOAZ010028780">
    <property type="protein sequence ID" value="CAF4420116.1"/>
    <property type="molecule type" value="Genomic_DNA"/>
</dbReference>
<evidence type="ECO:0000256" key="1">
    <source>
        <dbReference type="SAM" id="MobiDB-lite"/>
    </source>
</evidence>
<organism evidence="2 3">
    <name type="scientific">Adineta steineri</name>
    <dbReference type="NCBI Taxonomy" id="433720"/>
    <lineage>
        <taxon>Eukaryota</taxon>
        <taxon>Metazoa</taxon>
        <taxon>Spiralia</taxon>
        <taxon>Gnathifera</taxon>
        <taxon>Rotifera</taxon>
        <taxon>Eurotatoria</taxon>
        <taxon>Bdelloidea</taxon>
        <taxon>Adinetida</taxon>
        <taxon>Adinetidae</taxon>
        <taxon>Adineta</taxon>
    </lineage>
</organism>
<feature type="compositionally biased region" description="Basic and acidic residues" evidence="1">
    <location>
        <begin position="66"/>
        <end position="79"/>
    </location>
</feature>
<evidence type="ECO:0000313" key="3">
    <source>
        <dbReference type="Proteomes" id="UP000663844"/>
    </source>
</evidence>
<dbReference type="Proteomes" id="UP000663844">
    <property type="component" value="Unassembled WGS sequence"/>
</dbReference>